<evidence type="ECO:0000256" key="5">
    <source>
        <dbReference type="ARBA" id="ARBA00022692"/>
    </source>
</evidence>
<keyword evidence="7" id="KW-1133">Transmembrane helix</keyword>
<dbReference type="AlphaFoldDB" id="A0A914C7X4"/>
<keyword evidence="6" id="KW-0735">Signal-anchor</keyword>
<keyword evidence="8 10" id="KW-0333">Golgi apparatus</keyword>
<evidence type="ECO:0000256" key="6">
    <source>
        <dbReference type="ARBA" id="ARBA00022968"/>
    </source>
</evidence>
<comment type="similarity">
    <text evidence="2 10">Belongs to the glycosyltransferase 31 family.</text>
</comment>
<keyword evidence="4" id="KW-0808">Transferase</keyword>
<protein>
    <recommendedName>
        <fullName evidence="10">Hexosyltransferase</fullName>
        <ecNumber evidence="10">2.4.1.-</ecNumber>
    </recommendedName>
</protein>
<dbReference type="PANTHER" id="PTHR11214">
    <property type="entry name" value="BETA-1,3-N-ACETYLGLUCOSAMINYLTRANSFERASE"/>
    <property type="match status" value="1"/>
</dbReference>
<keyword evidence="11" id="KW-1185">Reference proteome</keyword>
<organism evidence="11 12">
    <name type="scientific">Acrobeloides nanus</name>
    <dbReference type="NCBI Taxonomy" id="290746"/>
    <lineage>
        <taxon>Eukaryota</taxon>
        <taxon>Metazoa</taxon>
        <taxon>Ecdysozoa</taxon>
        <taxon>Nematoda</taxon>
        <taxon>Chromadorea</taxon>
        <taxon>Rhabditida</taxon>
        <taxon>Tylenchina</taxon>
        <taxon>Cephalobomorpha</taxon>
        <taxon>Cephaloboidea</taxon>
        <taxon>Cephalobidae</taxon>
        <taxon>Acrobeloides</taxon>
    </lineage>
</organism>
<keyword evidence="3 10" id="KW-0328">Glycosyltransferase</keyword>
<evidence type="ECO:0000256" key="9">
    <source>
        <dbReference type="ARBA" id="ARBA00023136"/>
    </source>
</evidence>
<evidence type="ECO:0000313" key="12">
    <source>
        <dbReference type="WBParaSite" id="ACRNAN_Path_5.g8.t1"/>
    </source>
</evidence>
<evidence type="ECO:0000313" key="11">
    <source>
        <dbReference type="Proteomes" id="UP000887540"/>
    </source>
</evidence>
<reference evidence="12" key="1">
    <citation type="submission" date="2022-11" db="UniProtKB">
        <authorList>
            <consortium name="WormBaseParasite"/>
        </authorList>
    </citation>
    <scope>IDENTIFICATION</scope>
</reference>
<keyword evidence="5" id="KW-0812">Transmembrane</keyword>
<evidence type="ECO:0000256" key="1">
    <source>
        <dbReference type="ARBA" id="ARBA00004323"/>
    </source>
</evidence>
<dbReference type="GO" id="GO:0006493">
    <property type="term" value="P:protein O-linked glycosylation"/>
    <property type="evidence" value="ECO:0007669"/>
    <property type="project" value="TreeGrafter"/>
</dbReference>
<evidence type="ECO:0000256" key="8">
    <source>
        <dbReference type="ARBA" id="ARBA00023034"/>
    </source>
</evidence>
<keyword evidence="9" id="KW-0472">Membrane</keyword>
<dbReference type="WBParaSite" id="ACRNAN_Path_5.g8.t1">
    <property type="protein sequence ID" value="ACRNAN_Path_5.g8.t1"/>
    <property type="gene ID" value="ACRNAN_Path_5.g8"/>
</dbReference>
<comment type="subcellular location">
    <subcellularLocation>
        <location evidence="1 10">Golgi apparatus membrane</location>
        <topology evidence="1 10">Single-pass type II membrane protein</topology>
    </subcellularLocation>
</comment>
<name>A0A914C7X4_9BILA</name>
<evidence type="ECO:0000256" key="3">
    <source>
        <dbReference type="ARBA" id="ARBA00022676"/>
    </source>
</evidence>
<dbReference type="GO" id="GO:0016758">
    <property type="term" value="F:hexosyltransferase activity"/>
    <property type="evidence" value="ECO:0007669"/>
    <property type="project" value="InterPro"/>
</dbReference>
<evidence type="ECO:0000256" key="10">
    <source>
        <dbReference type="RuleBase" id="RU363063"/>
    </source>
</evidence>
<accession>A0A914C7X4</accession>
<evidence type="ECO:0000256" key="7">
    <source>
        <dbReference type="ARBA" id="ARBA00022989"/>
    </source>
</evidence>
<dbReference type="EC" id="2.4.1.-" evidence="10"/>
<proteinExistence type="inferred from homology"/>
<dbReference type="GO" id="GO:0000139">
    <property type="term" value="C:Golgi membrane"/>
    <property type="evidence" value="ECO:0007669"/>
    <property type="project" value="UniProtKB-SubCell"/>
</dbReference>
<evidence type="ECO:0000256" key="2">
    <source>
        <dbReference type="ARBA" id="ARBA00008661"/>
    </source>
</evidence>
<evidence type="ECO:0000256" key="4">
    <source>
        <dbReference type="ARBA" id="ARBA00022679"/>
    </source>
</evidence>
<dbReference type="PANTHER" id="PTHR11214:SF314">
    <property type="entry name" value="HEXOSYLTRANSFERASE"/>
    <property type="match status" value="1"/>
</dbReference>
<dbReference type="Pfam" id="PF01762">
    <property type="entry name" value="Galactosyl_T"/>
    <property type="match status" value="1"/>
</dbReference>
<dbReference type="Proteomes" id="UP000887540">
    <property type="component" value="Unplaced"/>
</dbReference>
<dbReference type="InterPro" id="IPR002659">
    <property type="entry name" value="Glyco_trans_31"/>
</dbReference>
<sequence length="298" mass="34352">MYASAMMPEMEQMCLQSADKFDKISGCILNSTVSQEFIDNQEISVNQQYTNGNLYFLSGYSAISKMLEAMQIILLSNYRNYFDLPEDILFTGIIRDIAKIQIGDVYCPYCCKVEYHPTMFLPAEQATVVYDDSKILEILPRQGWKAYEVMGFNDHYYNLTLKDYGFFEYTLKHCKNVKCILKPDSDTVINIPGFELLCDLSPENEQMVTGRNWESIVVDNIRSKWYVPKYVYAKKNYAPFPVGWTFFISGNGTIEKLQNTIKSRTPFLINENYRHLPDDALIMGDIRILAGIPFQGKG</sequence>